<dbReference type="PANTHER" id="PTHR16932:SF18">
    <property type="entry name" value="INTERFERON, ALPHA-INDUCIBLE PROTEIN 27-LIKE 2"/>
    <property type="match status" value="1"/>
</dbReference>
<keyword evidence="3" id="KW-0812">Transmembrane</keyword>
<reference evidence="7 8" key="1">
    <citation type="submission" date="2013-12" db="EMBL/GenBank/DDBJ databases">
        <authorList>
            <person name="Cubeta M."/>
            <person name="Pakala S."/>
            <person name="Fedorova N."/>
            <person name="Thomas E."/>
            <person name="Dean R."/>
            <person name="Jabaji S."/>
            <person name="Neate S."/>
            <person name="Toda T."/>
            <person name="Tavantzis S."/>
            <person name="Vilgalys R."/>
            <person name="Bharathan N."/>
            <person name="Pakala S."/>
            <person name="Losada L.S."/>
            <person name="Zafar N."/>
            <person name="Nierman W."/>
        </authorList>
    </citation>
    <scope>NUCLEOTIDE SEQUENCE [LARGE SCALE GENOMIC DNA]</scope>
    <source>
        <strain evidence="7 8">123E</strain>
    </source>
</reference>
<comment type="caution">
    <text evidence="7">The sequence shown here is derived from an EMBL/GenBank/DDBJ whole genome shotgun (WGS) entry which is preliminary data.</text>
</comment>
<evidence type="ECO:0000256" key="3">
    <source>
        <dbReference type="ARBA" id="ARBA00022692"/>
    </source>
</evidence>
<dbReference type="Gene3D" id="6.10.110.10">
    <property type="match status" value="2"/>
</dbReference>
<protein>
    <submittedName>
        <fullName evidence="7">Putative F-box protein</fullName>
    </submittedName>
</protein>
<dbReference type="Proteomes" id="UP000027456">
    <property type="component" value="Unassembled WGS sequence"/>
</dbReference>
<evidence type="ECO:0000313" key="7">
    <source>
        <dbReference type="EMBL" id="KEP49163.1"/>
    </source>
</evidence>
<feature type="signal peptide" evidence="6">
    <location>
        <begin position="1"/>
        <end position="20"/>
    </location>
</feature>
<sequence length="1525" mass="167234">MKYQTIISLILLPQLAPALAAVVPNGDASVGLEKRNIKDSIKYKLNRIGDQKAKVLKVAGQGIKVAGKGVQAVGKGVKVAGNGVKVVGDKGVKAAGKGVKAVGKEIHKLEGALQETFALEPELEGIWDELRIQDVLPVCAKSDCKNNIFMNEALRWVKHALKDVGVIVHENPAATAALVIGVSALLIELISSGMLVPIALRAIGFGLQGPVKNTIAAAVQRVINPVKLGSVFSQFQSAAMHGAALKELQNFAHIAITALVGAGVAGLVDAGIKHDHSNHRQELGNWTSSSRIDVSPDAAGNLTQSWGTPTYGGCVAYGYQKVWASFSPVPEDMEPLATCKQTSALIGDIGFKTPLGCVDEGPKKGVIGLWYVPTNQCMPRWSKFEDEGCMLYGRRRRFSRLMGLKNNGDWKGVCESTPAVIDDKHYDQPSHCDDKGVAGIYGVFDIVDEQCECSCVLPALGAAFTVPDEDSSASQQQWNIRDDIMEKLSDLPDFSKLLSNFGGDRKAEALKAAAQSVEDILGKIPKLFESEPESEVKIDATGGDSDTASGFSGMMPACAEQDCKKNYFMQEATRWVKQALRDAGVVIYENPAATTALIIGVSVLVANIMSGGMLLPAALQAIGFGAKGPIRHTIAAAMQSKVNPIQIGSMFSKLQSAAMGGAAMGELHKIASVAVTGLIGAGAVKLVGAGIKPLGQSTDFDPREWRTWESESKFDIPSNVASRLAQFWGTPTSEGCIAYGYREIRAPLWFIPEGADPLTVCVRTLASIDGLGYKTPLGCIDEGPKKGVVGMWYVPTNETRCMPQWSVFEDEGCMLYGRRRKFARLMGLKSNDDWDGVCESTSATIDNKHYDGPSYCEDKGIRGIYGVFDVVDKRLAERASRLSASPKILSNLRPEPAQRRSSLSLETGISRLPREISRKIVNLIEFRSDIATLSRVSRVWREETLPRLYSNLTLRGWDQIISCLATVCSADRIANLVVDLTLDTGAWPTHLNHEFYSIVRDALDRTRNLRRLVLLLDSDIVRVSLRTQGSDLRQRYDQTLGYDVSTILENCRFRLHHFVYEGPDALSCLETFLDFQSMIRTLQIPYRPAIMRSAFALPPHVTQLWLPLSGHANGFQYDNLDNISHLSIKGEPMPSNLEQFRHSPVHYLAHDVSSWTATKLMLPNWFHAVIPEVFSNLRILRLIDYWVTCETGDITPMIPPPVPTNMATELPEWGTNGVFPLVDAINPPPPVESEITPLGIGHFLVDSPVEPDKTRAPILRVESGLLNMLRHLPHLKALEVGGFIVRDAGQLRIQQGQAEFWLSQRVQWEEDFVHSVTSRAAKGLVAVSFLACDKPLFLSAFRDASLSDAKSHRQWCAYLQRARSRVSCEAKDSGITVSKLIIRAGVQRWTGSAAEPSTCDYEIDSSFVPSRLIRDLSEEAIMSEWINMGPVEGWKRRTSGWAYLITPMIIEHRSPFVPSPIAAKFDLVGYKDSPRWFNSRSPPHPLSAFPTLLTLTLSRSFPSFQAHTCSRYPPESMSTPYGLTS</sequence>
<evidence type="ECO:0000256" key="6">
    <source>
        <dbReference type="SAM" id="SignalP"/>
    </source>
</evidence>
<accession>A0A074RX12</accession>
<dbReference type="InterPro" id="IPR038213">
    <property type="entry name" value="IFI6/IFI27-like_sf"/>
</dbReference>
<feature type="chain" id="PRO_5001698283" evidence="6">
    <location>
        <begin position="21"/>
        <end position="1525"/>
    </location>
</feature>
<dbReference type="EMBL" id="AZST01000399">
    <property type="protein sequence ID" value="KEP49163.1"/>
    <property type="molecule type" value="Genomic_DNA"/>
</dbReference>
<evidence type="ECO:0000313" key="8">
    <source>
        <dbReference type="Proteomes" id="UP000027456"/>
    </source>
</evidence>
<keyword evidence="5" id="KW-0472">Membrane</keyword>
<organism evidence="7 8">
    <name type="scientific">Rhizoctonia solani 123E</name>
    <dbReference type="NCBI Taxonomy" id="1423351"/>
    <lineage>
        <taxon>Eukaryota</taxon>
        <taxon>Fungi</taxon>
        <taxon>Dikarya</taxon>
        <taxon>Basidiomycota</taxon>
        <taxon>Agaricomycotina</taxon>
        <taxon>Agaricomycetes</taxon>
        <taxon>Cantharellales</taxon>
        <taxon>Ceratobasidiaceae</taxon>
        <taxon>Rhizoctonia</taxon>
    </lineage>
</organism>
<evidence type="ECO:0000256" key="2">
    <source>
        <dbReference type="ARBA" id="ARBA00007262"/>
    </source>
</evidence>
<evidence type="ECO:0000256" key="4">
    <source>
        <dbReference type="ARBA" id="ARBA00022989"/>
    </source>
</evidence>
<evidence type="ECO:0000256" key="5">
    <source>
        <dbReference type="ARBA" id="ARBA00023136"/>
    </source>
</evidence>
<dbReference type="HOGENOM" id="CLU_247540_0_0_1"/>
<dbReference type="InterPro" id="IPR009311">
    <property type="entry name" value="IFI6/IFI27-like"/>
</dbReference>
<dbReference type="OrthoDB" id="3184724at2759"/>
<dbReference type="GO" id="GO:0016020">
    <property type="term" value="C:membrane"/>
    <property type="evidence" value="ECO:0007669"/>
    <property type="project" value="UniProtKB-SubCell"/>
</dbReference>
<evidence type="ECO:0000256" key="1">
    <source>
        <dbReference type="ARBA" id="ARBA00004141"/>
    </source>
</evidence>
<keyword evidence="8" id="KW-1185">Reference proteome</keyword>
<keyword evidence="6" id="KW-0732">Signal</keyword>
<comment type="similarity">
    <text evidence="2">Belongs to the IFI6/IFI27 family.</text>
</comment>
<name>A0A074RX12_9AGAM</name>
<comment type="subcellular location">
    <subcellularLocation>
        <location evidence="1">Membrane</location>
        <topology evidence="1">Multi-pass membrane protein</topology>
    </subcellularLocation>
</comment>
<proteinExistence type="inferred from homology"/>
<gene>
    <name evidence="7" type="ORF">V565_106610</name>
</gene>
<dbReference type="CDD" id="cd09917">
    <property type="entry name" value="F-box_SF"/>
    <property type="match status" value="1"/>
</dbReference>
<keyword evidence="4" id="KW-1133">Transmembrane helix</keyword>
<dbReference type="PANTHER" id="PTHR16932">
    <property type="entry name" value="INTERFERON ALPHA-INDUCIBLE PROTEIN 27"/>
    <property type="match status" value="1"/>
</dbReference>